<feature type="non-terminal residue" evidence="2">
    <location>
        <position position="1"/>
    </location>
</feature>
<name>A0A815VK15_9BILA</name>
<protein>
    <submittedName>
        <fullName evidence="2">Uncharacterized protein</fullName>
    </submittedName>
</protein>
<dbReference type="EMBL" id="CAJNOT010010658">
    <property type="protein sequence ID" value="CAF1531273.1"/>
    <property type="molecule type" value="Genomic_DNA"/>
</dbReference>
<gene>
    <name evidence="2" type="ORF">ZHD862_LOCUS38747</name>
</gene>
<accession>A0A815VK15</accession>
<dbReference type="AlphaFoldDB" id="A0A815VK15"/>
<evidence type="ECO:0000313" key="2">
    <source>
        <dbReference type="EMBL" id="CAF1531273.1"/>
    </source>
</evidence>
<feature type="region of interest" description="Disordered" evidence="1">
    <location>
        <begin position="1"/>
        <end position="27"/>
    </location>
</feature>
<comment type="caution">
    <text evidence="2">The sequence shown here is derived from an EMBL/GenBank/DDBJ whole genome shotgun (WGS) entry which is preliminary data.</text>
</comment>
<proteinExistence type="predicted"/>
<feature type="compositionally biased region" description="Basic and acidic residues" evidence="1">
    <location>
        <begin position="12"/>
        <end position="27"/>
    </location>
</feature>
<sequence length="27" mass="3086">MEMTSIIPKSNNFDKKTKTLAKSTEEI</sequence>
<reference evidence="2" key="1">
    <citation type="submission" date="2021-02" db="EMBL/GenBank/DDBJ databases">
        <authorList>
            <person name="Nowell W R."/>
        </authorList>
    </citation>
    <scope>NUCLEOTIDE SEQUENCE</scope>
</reference>
<dbReference type="Proteomes" id="UP000663864">
    <property type="component" value="Unassembled WGS sequence"/>
</dbReference>
<evidence type="ECO:0000256" key="1">
    <source>
        <dbReference type="SAM" id="MobiDB-lite"/>
    </source>
</evidence>
<organism evidence="2 3">
    <name type="scientific">Rotaria sordida</name>
    <dbReference type="NCBI Taxonomy" id="392033"/>
    <lineage>
        <taxon>Eukaryota</taxon>
        <taxon>Metazoa</taxon>
        <taxon>Spiralia</taxon>
        <taxon>Gnathifera</taxon>
        <taxon>Rotifera</taxon>
        <taxon>Eurotatoria</taxon>
        <taxon>Bdelloidea</taxon>
        <taxon>Philodinida</taxon>
        <taxon>Philodinidae</taxon>
        <taxon>Rotaria</taxon>
    </lineage>
</organism>
<evidence type="ECO:0000313" key="3">
    <source>
        <dbReference type="Proteomes" id="UP000663864"/>
    </source>
</evidence>